<reference evidence="11 12" key="2">
    <citation type="submission" date="2008-10" db="EMBL/GenBank/DDBJ databases">
        <title>Draft genome sequence of Clostridium hiranonis (DSM 13275).</title>
        <authorList>
            <person name="Sudarsanam P."/>
            <person name="Ley R."/>
            <person name="Guruge J."/>
            <person name="Turnbaugh P.J."/>
            <person name="Mahowald M."/>
            <person name="Liep D."/>
            <person name="Gordon J."/>
        </authorList>
    </citation>
    <scope>NUCLEOTIDE SEQUENCE [LARGE SCALE GENOMIC DNA]</scope>
    <source>
        <strain evidence="11 12">DSM 13275</strain>
    </source>
</reference>
<comment type="similarity">
    <text evidence="2">Belongs to the glycosyltransferase 2 family.</text>
</comment>
<dbReference type="OrthoDB" id="9810303at2"/>
<evidence type="ECO:0000313" key="11">
    <source>
        <dbReference type="EMBL" id="EEA85221.1"/>
    </source>
</evidence>
<keyword evidence="5" id="KW-0460">Magnesium</keyword>
<keyword evidence="12" id="KW-1185">Reference proteome</keyword>
<dbReference type="PANTHER" id="PTHR48090:SF10">
    <property type="entry name" value="GLUCOSYL-3-PHOSPHOGLYCERATE SYNTHASE"/>
    <property type="match status" value="1"/>
</dbReference>
<dbReference type="EC" id="2.4.1.266" evidence="6"/>
<dbReference type="HOGENOM" id="CLU_033536_6_0_9"/>
<feature type="domain" description="Glycosyltransferase 2-like" evidence="10">
    <location>
        <begin position="6"/>
        <end position="127"/>
    </location>
</feature>
<keyword evidence="3 11" id="KW-0328">Glycosyltransferase</keyword>
<evidence type="ECO:0000256" key="7">
    <source>
        <dbReference type="ARBA" id="ARBA00040894"/>
    </source>
</evidence>
<sequence length="232" mass="25793">MEHYTSIIMPAFNEGSRIKATLEGIVGIDEINEIIVVDDGSSDNTESEAKSVDSKKVKVFRLDKNRGKGYALNFGLKEALKNADIIGFLDADLGSCSSEVIKIIKPVFDDEADVTIAQFPGAKKKGGLGLVKGLAKESVYEMTGVELNASISGQRIFKKEVIERFDTIPYGYGVEVGMSIDILKWGYRIKEVPVEMTHNETGRDLKGFIHRGKQYYHIKKVVKQKKKEWGAK</sequence>
<comment type="cofactor">
    <cofactor evidence="1">
        <name>Mg(2+)</name>
        <dbReference type="ChEBI" id="CHEBI:18420"/>
    </cofactor>
</comment>
<accession>B6FZ51</accession>
<dbReference type="CDD" id="cd04179">
    <property type="entry name" value="DPM_DPG-synthase_like"/>
    <property type="match status" value="1"/>
</dbReference>
<dbReference type="Pfam" id="PF00535">
    <property type="entry name" value="Glycos_transf_2"/>
    <property type="match status" value="1"/>
</dbReference>
<evidence type="ECO:0000256" key="5">
    <source>
        <dbReference type="ARBA" id="ARBA00022842"/>
    </source>
</evidence>
<evidence type="ECO:0000256" key="2">
    <source>
        <dbReference type="ARBA" id="ARBA00006739"/>
    </source>
</evidence>
<dbReference type="AlphaFoldDB" id="B6FZ51"/>
<dbReference type="PANTHER" id="PTHR48090">
    <property type="entry name" value="UNDECAPRENYL-PHOSPHATE 4-DEOXY-4-FORMAMIDO-L-ARABINOSE TRANSFERASE-RELATED"/>
    <property type="match status" value="1"/>
</dbReference>
<evidence type="ECO:0000256" key="4">
    <source>
        <dbReference type="ARBA" id="ARBA00022679"/>
    </source>
</evidence>
<proteinExistence type="inferred from homology"/>
<dbReference type="eggNOG" id="COG1215">
    <property type="taxonomic scope" value="Bacteria"/>
</dbReference>
<dbReference type="InterPro" id="IPR029044">
    <property type="entry name" value="Nucleotide-diphossugar_trans"/>
</dbReference>
<protein>
    <recommendedName>
        <fullName evidence="7">Glucosyl-3-phosphoglycerate synthase</fullName>
        <ecNumber evidence="6">2.4.1.266</ecNumber>
    </recommendedName>
</protein>
<comment type="caution">
    <text evidence="11">The sequence shown here is derived from an EMBL/GenBank/DDBJ whole genome shotgun (WGS) entry which is preliminary data.</text>
</comment>
<dbReference type="SUPFAM" id="SSF53448">
    <property type="entry name" value="Nucleotide-diphospho-sugar transferases"/>
    <property type="match status" value="1"/>
</dbReference>
<dbReference type="GO" id="GO:0016757">
    <property type="term" value="F:glycosyltransferase activity"/>
    <property type="evidence" value="ECO:0007669"/>
    <property type="project" value="UniProtKB-KW"/>
</dbReference>
<dbReference type="InterPro" id="IPR050256">
    <property type="entry name" value="Glycosyltransferase_2"/>
</dbReference>
<gene>
    <name evidence="11" type="ORF">CLOHIR_01155</name>
</gene>
<comment type="catalytic activity">
    <reaction evidence="8">
        <text>(2R)-3-phosphoglycerate + UDP-alpha-D-glucose = (2R)-2-O-(alpha-D-glucopyranosyl)-3-phospho-glycerate + UDP + H(+)</text>
        <dbReference type="Rhea" id="RHEA:31319"/>
        <dbReference type="ChEBI" id="CHEBI:15378"/>
        <dbReference type="ChEBI" id="CHEBI:58223"/>
        <dbReference type="ChEBI" id="CHEBI:58272"/>
        <dbReference type="ChEBI" id="CHEBI:58885"/>
        <dbReference type="ChEBI" id="CHEBI:62600"/>
        <dbReference type="EC" id="2.4.1.266"/>
    </reaction>
    <physiologicalReaction direction="left-to-right" evidence="8">
        <dbReference type="Rhea" id="RHEA:31320"/>
    </physiologicalReaction>
</comment>
<evidence type="ECO:0000256" key="9">
    <source>
        <dbReference type="ARBA" id="ARBA00048997"/>
    </source>
</evidence>
<evidence type="ECO:0000259" key="10">
    <source>
        <dbReference type="Pfam" id="PF00535"/>
    </source>
</evidence>
<evidence type="ECO:0000313" key="12">
    <source>
        <dbReference type="Proteomes" id="UP000003178"/>
    </source>
</evidence>
<evidence type="ECO:0000256" key="3">
    <source>
        <dbReference type="ARBA" id="ARBA00022676"/>
    </source>
</evidence>
<dbReference type="Gene3D" id="3.90.550.10">
    <property type="entry name" value="Spore Coat Polysaccharide Biosynthesis Protein SpsA, Chain A"/>
    <property type="match status" value="1"/>
</dbReference>
<comment type="catalytic activity">
    <reaction evidence="9">
        <text>an NDP-alpha-D-glucose + (2R)-3-phosphoglycerate = (2R)-2-O-(alpha-D-glucopyranosyl)-3-phospho-glycerate + a ribonucleoside 5'-diphosphate + H(+)</text>
        <dbReference type="Rhea" id="RHEA:47244"/>
        <dbReference type="ChEBI" id="CHEBI:15378"/>
        <dbReference type="ChEBI" id="CHEBI:57930"/>
        <dbReference type="ChEBI" id="CHEBI:58272"/>
        <dbReference type="ChEBI" id="CHEBI:62600"/>
        <dbReference type="ChEBI" id="CHEBI:76533"/>
        <dbReference type="EC" id="2.4.1.266"/>
    </reaction>
    <physiologicalReaction direction="left-to-right" evidence="9">
        <dbReference type="Rhea" id="RHEA:47245"/>
    </physiologicalReaction>
</comment>
<reference evidence="11 12" key="1">
    <citation type="submission" date="2008-09" db="EMBL/GenBank/DDBJ databases">
        <authorList>
            <person name="Fulton L."/>
            <person name="Clifton S."/>
            <person name="Fulton B."/>
            <person name="Xu J."/>
            <person name="Minx P."/>
            <person name="Pepin K.H."/>
            <person name="Johnson M."/>
            <person name="Thiruvilangam P."/>
            <person name="Bhonagiri V."/>
            <person name="Nash W.E."/>
            <person name="Mardis E.R."/>
            <person name="Wilson R.K."/>
        </authorList>
    </citation>
    <scope>NUCLEOTIDE SEQUENCE [LARGE SCALE GENOMIC DNA]</scope>
    <source>
        <strain evidence="11 12">DSM 13275</strain>
    </source>
</reference>
<dbReference type="STRING" id="500633.CLOHIR_01155"/>
<dbReference type="EMBL" id="ABWP01000048">
    <property type="protein sequence ID" value="EEA85221.1"/>
    <property type="molecule type" value="Genomic_DNA"/>
</dbReference>
<dbReference type="RefSeq" id="WP_006440073.1">
    <property type="nucleotide sequence ID" value="NZ_DS995356.1"/>
</dbReference>
<keyword evidence="4 11" id="KW-0808">Transferase</keyword>
<name>B6FZ51_PEPHT</name>
<evidence type="ECO:0000256" key="1">
    <source>
        <dbReference type="ARBA" id="ARBA00001946"/>
    </source>
</evidence>
<evidence type="ECO:0000256" key="6">
    <source>
        <dbReference type="ARBA" id="ARBA00039022"/>
    </source>
</evidence>
<dbReference type="Proteomes" id="UP000003178">
    <property type="component" value="Unassembled WGS sequence"/>
</dbReference>
<dbReference type="InterPro" id="IPR001173">
    <property type="entry name" value="Glyco_trans_2-like"/>
</dbReference>
<organism evidence="11 12">
    <name type="scientific">Peptacetobacter hiranonis (strain DSM 13275 / JCM 10541 / KCTC 15199 / TO-931)</name>
    <name type="common">Clostridium hiranonis</name>
    <dbReference type="NCBI Taxonomy" id="500633"/>
    <lineage>
        <taxon>Bacteria</taxon>
        <taxon>Bacillati</taxon>
        <taxon>Bacillota</taxon>
        <taxon>Clostridia</taxon>
        <taxon>Peptostreptococcales</taxon>
        <taxon>Peptostreptococcaceae</taxon>
        <taxon>Peptacetobacter</taxon>
    </lineage>
</organism>
<evidence type="ECO:0000256" key="8">
    <source>
        <dbReference type="ARBA" id="ARBA00048689"/>
    </source>
</evidence>